<evidence type="ECO:0000256" key="1">
    <source>
        <dbReference type="ARBA" id="ARBA00022553"/>
    </source>
</evidence>
<feature type="binding site" evidence="2">
    <location>
        <position position="131"/>
    </location>
    <ligand>
        <name>Zn(2+)</name>
        <dbReference type="ChEBI" id="CHEBI:29105"/>
        <label>2</label>
    </ligand>
</feature>
<gene>
    <name evidence="3" type="ORF">SHEWBE_1791</name>
</gene>
<comment type="cofactor">
    <cofactor evidence="2">
        <name>Zn(2+)</name>
        <dbReference type="ChEBI" id="CHEBI:29105"/>
    </cofactor>
    <text evidence="2">Binds 2 Zn(2+) ions.</text>
</comment>
<proteinExistence type="predicted"/>
<feature type="binding site" evidence="2">
    <location>
        <position position="94"/>
    </location>
    <ligand>
        <name>Zn(2+)</name>
        <dbReference type="ChEBI" id="CHEBI:29105"/>
        <label>2</label>
    </ligand>
</feature>
<dbReference type="Gene3D" id="3.40.720.10">
    <property type="entry name" value="Alkaline Phosphatase, subunit A"/>
    <property type="match status" value="1"/>
</dbReference>
<dbReference type="InterPro" id="IPR017850">
    <property type="entry name" value="Alkaline_phosphatase_core_sf"/>
</dbReference>
<dbReference type="GO" id="GO:0004035">
    <property type="term" value="F:alkaline phosphatase activity"/>
    <property type="evidence" value="ECO:0007669"/>
    <property type="project" value="TreeGrafter"/>
</dbReference>
<feature type="binding site" evidence="2">
    <location>
        <position position="132"/>
    </location>
    <ligand>
        <name>Zn(2+)</name>
        <dbReference type="ChEBI" id="CHEBI:29105"/>
        <label>2</label>
    </ligand>
</feature>
<dbReference type="AlphaFoldDB" id="A0A330M7L5"/>
<dbReference type="PANTHER" id="PTHR11596">
    <property type="entry name" value="ALKALINE PHOSPHATASE"/>
    <property type="match status" value="1"/>
</dbReference>
<keyword evidence="2" id="KW-0862">Zinc</keyword>
<dbReference type="KEGG" id="sbk:SHEWBE_1791"/>
<dbReference type="EMBL" id="LS483452">
    <property type="protein sequence ID" value="SQH75757.1"/>
    <property type="molecule type" value="Genomic_DNA"/>
</dbReference>
<dbReference type="Proteomes" id="UP000250123">
    <property type="component" value="Chromosome SHEWBE"/>
</dbReference>
<dbReference type="Pfam" id="PF00245">
    <property type="entry name" value="Alk_phosphatase"/>
    <property type="match status" value="1"/>
</dbReference>
<evidence type="ECO:0000313" key="4">
    <source>
        <dbReference type="Proteomes" id="UP000250123"/>
    </source>
</evidence>
<dbReference type="GO" id="GO:0046872">
    <property type="term" value="F:metal ion binding"/>
    <property type="evidence" value="ECO:0007669"/>
    <property type="project" value="UniProtKB-KW"/>
</dbReference>
<reference evidence="4" key="1">
    <citation type="submission" date="2018-06" db="EMBL/GenBank/DDBJ databases">
        <authorList>
            <person name="Cea G.-C."/>
            <person name="William W."/>
        </authorList>
    </citation>
    <scope>NUCLEOTIDE SEQUENCE [LARGE SCALE GENOMIC DNA]</scope>
    <source>
        <strain evidence="4">DB21MT-2</strain>
    </source>
</reference>
<keyword evidence="2" id="KW-0479">Metal-binding</keyword>
<dbReference type="SUPFAM" id="SSF53649">
    <property type="entry name" value="Alkaline phosphatase-like"/>
    <property type="match status" value="1"/>
</dbReference>
<dbReference type="PANTHER" id="PTHR11596:SF5">
    <property type="entry name" value="ALKALINE PHOSPHATASE"/>
    <property type="match status" value="1"/>
</dbReference>
<organism evidence="3 4">
    <name type="scientific">Shewanella benthica</name>
    <dbReference type="NCBI Taxonomy" id="43661"/>
    <lineage>
        <taxon>Bacteria</taxon>
        <taxon>Pseudomonadati</taxon>
        <taxon>Pseudomonadota</taxon>
        <taxon>Gammaproteobacteria</taxon>
        <taxon>Alteromonadales</taxon>
        <taxon>Shewanellaceae</taxon>
        <taxon>Shewanella</taxon>
    </lineage>
</organism>
<sequence>MLATPVLKGRRYRNRAVYYFDVVSHKTYTSPPNSCHTNHRQSSDPATTDHVLGLFNSSHMEYDYDRTIDGATGEPSLAEMTAKSIDILNDHAHHAGNAARALYDTIALSEAVRVAMEKTSSKDTLLIVTADHSRLFRPQLCGYTECWIPSRSPSAIKI</sequence>
<evidence type="ECO:0000313" key="3">
    <source>
        <dbReference type="EMBL" id="SQH75757.1"/>
    </source>
</evidence>
<feature type="binding site" evidence="2">
    <location>
        <position position="90"/>
    </location>
    <ligand>
        <name>Zn(2+)</name>
        <dbReference type="ChEBI" id="CHEBI:29105"/>
        <label>2</label>
    </ligand>
</feature>
<accession>A0A330M7L5</accession>
<dbReference type="InterPro" id="IPR001952">
    <property type="entry name" value="Alkaline_phosphatase"/>
</dbReference>
<evidence type="ECO:0000256" key="2">
    <source>
        <dbReference type="PIRSR" id="PIRSR601952-2"/>
    </source>
</evidence>
<protein>
    <submittedName>
        <fullName evidence="3">Alkaline phosphatase family protein</fullName>
    </submittedName>
</protein>
<keyword evidence="1" id="KW-0597">Phosphoprotein</keyword>
<name>A0A330M7L5_9GAMM</name>